<name>A0A076GD81_9CAUD</name>
<dbReference type="KEGG" id="vg:20283341"/>
<protein>
    <submittedName>
        <fullName evidence="2">Uncharacterized protein</fullName>
    </submittedName>
</protein>
<evidence type="ECO:0000313" key="2">
    <source>
        <dbReference type="EMBL" id="AII27955.1"/>
    </source>
</evidence>
<reference evidence="2 3" key="1">
    <citation type="submission" date="2014-06" db="EMBL/GenBank/DDBJ databases">
        <title>Bioinformatic genomic analysis of Bacillus phage Bobb.</title>
        <authorList>
            <person name="Lewis H.M.N."/>
            <person name="Temple L."/>
            <person name="Barth R.N."/>
            <person name="Bowles K.M."/>
            <person name="Churchin D.I."/>
            <person name="Scott-Croshaw C."/>
            <person name="Glasgow G.H."/>
            <person name="Gloe M.W."/>
            <person name="McGough T.M."/>
            <person name="Nutbrown S.A."/>
            <person name="Romulus S.R."/>
            <person name="Sanders K.A.M."/>
            <person name="Diachok C.R."/>
            <person name="Serigano J.P."/>
            <person name="Shin D."/>
            <person name="Suresh M.H."/>
            <person name="Conner A.R.N."/>
            <person name="Korba R.M."/>
            <person name="Livermore R.J."/>
            <person name="Rohlf M.B."/>
            <person name="Utterback S.D."/>
            <person name="Wilson V.E."/>
        </authorList>
    </citation>
    <scope>NUCLEOTIDE SEQUENCE [LARGE SCALE GENOMIC DNA]</scope>
</reference>
<keyword evidence="1" id="KW-1133">Transmembrane helix</keyword>
<keyword evidence="1" id="KW-0472">Membrane</keyword>
<dbReference type="EMBL" id="KM051843">
    <property type="protein sequence ID" value="AII27955.1"/>
    <property type="molecule type" value="Genomic_DNA"/>
</dbReference>
<dbReference type="Proteomes" id="UP000028664">
    <property type="component" value="Segment"/>
</dbReference>
<keyword evidence="1" id="KW-0812">Transmembrane</keyword>
<organism evidence="2 3">
    <name type="scientific">Bacillus phage Bobb</name>
    <dbReference type="NCBI Taxonomy" id="1527469"/>
    <lineage>
        <taxon>Viruses</taxon>
        <taxon>Duplodnaviria</taxon>
        <taxon>Heunggongvirae</taxon>
        <taxon>Uroviricota</taxon>
        <taxon>Caudoviricetes</taxon>
        <taxon>Herelleviridae</taxon>
        <taxon>Bastillevirinae</taxon>
        <taxon>Agatevirus</taxon>
        <taxon>Agatevirus bobb</taxon>
    </lineage>
</organism>
<keyword evidence="3" id="KW-1185">Reference proteome</keyword>
<evidence type="ECO:0000256" key="1">
    <source>
        <dbReference type="SAM" id="Phobius"/>
    </source>
</evidence>
<dbReference type="GeneID" id="20283341"/>
<dbReference type="RefSeq" id="YP_009056323.1">
    <property type="nucleotide sequence ID" value="NC_024792.1"/>
</dbReference>
<proteinExistence type="predicted"/>
<feature type="transmembrane region" description="Helical" evidence="1">
    <location>
        <begin position="15"/>
        <end position="37"/>
    </location>
</feature>
<accession>A0A076GD81</accession>
<evidence type="ECO:0000313" key="3">
    <source>
        <dbReference type="Proteomes" id="UP000028664"/>
    </source>
</evidence>
<dbReference type="OrthoDB" id="39375at10239"/>
<sequence length="41" mass="4464">MIHSSYNKTKEVTKMLLLITLAVIAIGVPMGIFTILVKSGM</sequence>